<keyword evidence="3" id="KW-1185">Reference proteome</keyword>
<accession>A0A1H4H9F8</accession>
<evidence type="ECO:0000256" key="1">
    <source>
        <dbReference type="SAM" id="Phobius"/>
    </source>
</evidence>
<name>A0A1H4H9F8_9BACI</name>
<feature type="transmembrane region" description="Helical" evidence="1">
    <location>
        <begin position="100"/>
        <end position="119"/>
    </location>
</feature>
<evidence type="ECO:0000313" key="2">
    <source>
        <dbReference type="EMBL" id="SEB18261.1"/>
    </source>
</evidence>
<keyword evidence="1" id="KW-1133">Transmembrane helix</keyword>
<proteinExistence type="predicted"/>
<protein>
    <recommendedName>
        <fullName evidence="4">Nitrate reductase gamma subunit</fullName>
    </recommendedName>
</protein>
<sequence length="135" mass="15557">MADMNLSGLVIWMIFPYVSVAVFLMGMIWKYEEGAKKRQVPMMYHIPMISLLIMNGILLVGLFYSEGVHWLGWYRDFLTFQPDANAIAPSSGMQQIQVPIFFIGLVMLPFSIYMPSLAFPFKQVRQIRRIVKNAS</sequence>
<evidence type="ECO:0000313" key="3">
    <source>
        <dbReference type="Proteomes" id="UP000198584"/>
    </source>
</evidence>
<dbReference type="AlphaFoldDB" id="A0A1H4H9F8"/>
<dbReference type="OrthoDB" id="2876713at2"/>
<dbReference type="RefSeq" id="WP_093046693.1">
    <property type="nucleotide sequence ID" value="NZ_FNQR01000024.1"/>
</dbReference>
<evidence type="ECO:0008006" key="4">
    <source>
        <dbReference type="Google" id="ProtNLM"/>
    </source>
</evidence>
<keyword evidence="1" id="KW-0812">Transmembrane</keyword>
<gene>
    <name evidence="2" type="ORF">SAMN05421743_12444</name>
</gene>
<reference evidence="2 3" key="1">
    <citation type="submission" date="2016-10" db="EMBL/GenBank/DDBJ databases">
        <authorList>
            <person name="de Groot N.N."/>
        </authorList>
    </citation>
    <scope>NUCLEOTIDE SEQUENCE [LARGE SCALE GENOMIC DNA]</scope>
    <source>
        <strain evidence="2 3">CCM7597</strain>
    </source>
</reference>
<feature type="transmembrane region" description="Helical" evidence="1">
    <location>
        <begin position="43"/>
        <end position="64"/>
    </location>
</feature>
<feature type="transmembrane region" description="Helical" evidence="1">
    <location>
        <begin position="6"/>
        <end position="31"/>
    </location>
</feature>
<keyword evidence="1" id="KW-0472">Membrane</keyword>
<dbReference type="EMBL" id="FNQR01000024">
    <property type="protein sequence ID" value="SEB18261.1"/>
    <property type="molecule type" value="Genomic_DNA"/>
</dbReference>
<organism evidence="2 3">
    <name type="scientific">Thalassobacillus cyri</name>
    <dbReference type="NCBI Taxonomy" id="571932"/>
    <lineage>
        <taxon>Bacteria</taxon>
        <taxon>Bacillati</taxon>
        <taxon>Bacillota</taxon>
        <taxon>Bacilli</taxon>
        <taxon>Bacillales</taxon>
        <taxon>Bacillaceae</taxon>
        <taxon>Thalassobacillus</taxon>
    </lineage>
</organism>
<dbReference type="Proteomes" id="UP000198584">
    <property type="component" value="Unassembled WGS sequence"/>
</dbReference>